<dbReference type="EnsemblPlants" id="ONIVA04G14330.1">
    <property type="protein sequence ID" value="ONIVA04G14330.1"/>
    <property type="gene ID" value="ONIVA04G14330"/>
</dbReference>
<evidence type="ECO:0000313" key="2">
    <source>
        <dbReference type="Proteomes" id="UP000006591"/>
    </source>
</evidence>
<dbReference type="Gramene" id="ONIVA04G14330.1">
    <property type="protein sequence ID" value="ONIVA04G14330.1"/>
    <property type="gene ID" value="ONIVA04G14330"/>
</dbReference>
<dbReference type="Proteomes" id="UP000006591">
    <property type="component" value="Chromosome 4"/>
</dbReference>
<dbReference type="AlphaFoldDB" id="A0A0E0H266"/>
<organism evidence="1">
    <name type="scientific">Oryza nivara</name>
    <name type="common">Indian wild rice</name>
    <name type="synonym">Oryza sativa f. spontanea</name>
    <dbReference type="NCBI Taxonomy" id="4536"/>
    <lineage>
        <taxon>Eukaryota</taxon>
        <taxon>Viridiplantae</taxon>
        <taxon>Streptophyta</taxon>
        <taxon>Embryophyta</taxon>
        <taxon>Tracheophyta</taxon>
        <taxon>Spermatophyta</taxon>
        <taxon>Magnoliopsida</taxon>
        <taxon>Liliopsida</taxon>
        <taxon>Poales</taxon>
        <taxon>Poaceae</taxon>
        <taxon>BOP clade</taxon>
        <taxon>Oryzoideae</taxon>
        <taxon>Oryzeae</taxon>
        <taxon>Oryzinae</taxon>
        <taxon>Oryza</taxon>
    </lineage>
</organism>
<reference evidence="1" key="1">
    <citation type="submission" date="2015-04" db="UniProtKB">
        <authorList>
            <consortium name="EnsemblPlants"/>
        </authorList>
    </citation>
    <scope>IDENTIFICATION</scope>
    <source>
        <strain evidence="1">SL10</strain>
    </source>
</reference>
<proteinExistence type="predicted"/>
<reference evidence="1" key="2">
    <citation type="submission" date="2018-04" db="EMBL/GenBank/DDBJ databases">
        <title>OnivRS2 (Oryza nivara Reference Sequence Version 2).</title>
        <authorList>
            <person name="Zhang J."/>
            <person name="Kudrna D."/>
            <person name="Lee S."/>
            <person name="Talag J."/>
            <person name="Rajasekar S."/>
            <person name="Welchert J."/>
            <person name="Hsing Y.-I."/>
            <person name="Wing R.A."/>
        </authorList>
    </citation>
    <scope>NUCLEOTIDE SEQUENCE [LARGE SCALE GENOMIC DNA]</scope>
    <source>
        <strain evidence="1">SL10</strain>
    </source>
</reference>
<keyword evidence="2" id="KW-1185">Reference proteome</keyword>
<dbReference type="HOGENOM" id="CLU_1996295_0_0_1"/>
<sequence length="125" mass="13110">MAPRRISAHRRSHVLASVAIPICWPNRAPSTAAVRPLSSTSWSHLTGDGAPVGGLLLVLPLQTKGHDAPVGELLLVAGATAVVSAAIACKGTRWPWPCWRAASVISAILNRSSTVIGKTKLRPLL</sequence>
<protein>
    <submittedName>
        <fullName evidence="1">Uncharacterized protein</fullName>
    </submittedName>
</protein>
<accession>A0A0E0H266</accession>
<evidence type="ECO:0000313" key="1">
    <source>
        <dbReference type="EnsemblPlants" id="ONIVA04G14330.1"/>
    </source>
</evidence>
<name>A0A0E0H266_ORYNI</name>